<dbReference type="GO" id="GO:0003684">
    <property type="term" value="F:damaged DNA binding"/>
    <property type="evidence" value="ECO:0007669"/>
    <property type="project" value="InterPro"/>
</dbReference>
<dbReference type="PANTHER" id="PTHR45873">
    <property type="entry name" value="DNA POLYMERASE ETA"/>
    <property type="match status" value="1"/>
</dbReference>
<dbReference type="Gene3D" id="3.30.1490.100">
    <property type="entry name" value="DNA polymerase, Y-family, little finger domain"/>
    <property type="match status" value="1"/>
</dbReference>
<keyword evidence="3" id="KW-0808">Transferase</keyword>
<feature type="compositionally biased region" description="Polar residues" evidence="13">
    <location>
        <begin position="628"/>
        <end position="641"/>
    </location>
</feature>
<dbReference type="Pfam" id="PF18439">
    <property type="entry name" value="zf_UBZ"/>
    <property type="match status" value="1"/>
</dbReference>
<evidence type="ECO:0000256" key="12">
    <source>
        <dbReference type="PROSITE-ProRule" id="PRU00042"/>
    </source>
</evidence>
<gene>
    <name evidence="17" type="ORF">OCS_04502</name>
</gene>
<dbReference type="InterPro" id="IPR001126">
    <property type="entry name" value="UmuC"/>
</dbReference>
<dbReference type="AlphaFoldDB" id="T5ABJ2"/>
<dbReference type="EMBL" id="KE653157">
    <property type="protein sequence ID" value="EQK99785.1"/>
    <property type="molecule type" value="Genomic_DNA"/>
</dbReference>
<dbReference type="GO" id="GO:0008270">
    <property type="term" value="F:zinc ion binding"/>
    <property type="evidence" value="ECO:0007669"/>
    <property type="project" value="UniProtKB-KW"/>
</dbReference>
<protein>
    <recommendedName>
        <fullName evidence="11">DNA polymerase eta</fullName>
    </recommendedName>
</protein>
<dbReference type="InterPro" id="IPR043502">
    <property type="entry name" value="DNA/RNA_pol_sf"/>
</dbReference>
<dbReference type="FunFam" id="3.40.1170.60:FF:000008">
    <property type="entry name" value="DNA polymerase eta subunit"/>
    <property type="match status" value="1"/>
</dbReference>
<feature type="domain" description="UmuC" evidence="15">
    <location>
        <begin position="42"/>
        <end position="303"/>
    </location>
</feature>
<keyword evidence="9" id="KW-0234">DNA repair</keyword>
<evidence type="ECO:0000256" key="5">
    <source>
        <dbReference type="ARBA" id="ARBA00022763"/>
    </source>
</evidence>
<dbReference type="GO" id="GO:0005634">
    <property type="term" value="C:nucleus"/>
    <property type="evidence" value="ECO:0007669"/>
    <property type="project" value="UniProtKB-SubCell"/>
</dbReference>
<feature type="region of interest" description="Disordered" evidence="13">
    <location>
        <begin position="612"/>
        <end position="660"/>
    </location>
</feature>
<dbReference type="Gene3D" id="1.10.150.20">
    <property type="entry name" value="5' to 3' exonuclease, C-terminal subdomain"/>
    <property type="match status" value="1"/>
</dbReference>
<dbReference type="FunFam" id="3.30.1490.100:FF:000009">
    <property type="entry name" value="DNA polymerase eta subunit"/>
    <property type="match status" value="1"/>
</dbReference>
<sequence>MASPPACVSSPAQAGTWRRSRFTHRQLAQLASYSPTNPLRVVAHIDLDAFYAQCETVRLGIPEDRPLAVQQWQGLIAVNYPARESGIGRHCDVDEAKKLCPDLIAQHVATWREGDAKWAYRHDAAANIASDKVSLDPYRLESRKILALVKESLPQHLQKVEKASIDEAFLDLSAHVHSVLLERFPELSSPPPYDDPTETLPLPSISALDWKADALVDMGEEEEFQDPDWDDVAILVGSEIVREVRARIRDKLGYTCSAGVANNKLISKLGSGFKKPDRQTVVRPRAAQQFLAGFKLTKIRNLGGKLGEQVVSTFHTDHIKELRGVSLDQFQAKLGDETGVWLYNTLRGVDTSEVNSRTQIKSMLSAKSFRPSINSVDQAVKWLKIFVADIYARLVEEGVLDNKRRPRTINLQHRTAGQTRSRQGPIPQGKALDDEVLFQLANELLGQIVGDGKIWPCANLSLSVGGFQDGVKGNMGIGAFLVKGDAQAASGLSPLPDDTGAPEERPRKKARIQDGGLHRFFAKSSTSGDRAPSDQSSADTGGEGYYVDLAERTCLDTVMDTECGQGSEQPSRDPSPANRELAVACFQCSRCEASFEDAVSLQSHEDWHVAKDLQDEERARPVLAQRPHTPSNSLSKGTAVSTKRGRSGKREPGQKKLEFG</sequence>
<evidence type="ECO:0000256" key="1">
    <source>
        <dbReference type="ARBA" id="ARBA00004123"/>
    </source>
</evidence>
<evidence type="ECO:0000256" key="3">
    <source>
        <dbReference type="ARBA" id="ARBA00022679"/>
    </source>
</evidence>
<dbReference type="PIRSF" id="PIRSF036603">
    <property type="entry name" value="DPol_eta"/>
    <property type="match status" value="1"/>
</dbReference>
<dbReference type="OrthoDB" id="5723at2759"/>
<dbReference type="SUPFAM" id="SSF100879">
    <property type="entry name" value="Lesion bypass DNA polymerase (Y-family), little finger domain"/>
    <property type="match status" value="1"/>
</dbReference>
<evidence type="ECO:0000256" key="9">
    <source>
        <dbReference type="ARBA" id="ARBA00023204"/>
    </source>
</evidence>
<dbReference type="PROSITE" id="PS00028">
    <property type="entry name" value="ZINC_FINGER_C2H2_1"/>
    <property type="match status" value="1"/>
</dbReference>
<feature type="compositionally biased region" description="Polar residues" evidence="13">
    <location>
        <begin position="523"/>
        <end position="539"/>
    </location>
</feature>
<dbReference type="SUPFAM" id="SSF56672">
    <property type="entry name" value="DNA/RNA polymerases"/>
    <property type="match status" value="1"/>
</dbReference>
<dbReference type="InterPro" id="IPR013087">
    <property type="entry name" value="Znf_C2H2_type"/>
</dbReference>
<dbReference type="PROSITE" id="PS51907">
    <property type="entry name" value="ZF_UBZ3"/>
    <property type="match status" value="1"/>
</dbReference>
<proteinExistence type="predicted"/>
<dbReference type="InterPro" id="IPR041298">
    <property type="entry name" value="UBZ3"/>
</dbReference>
<dbReference type="GO" id="GO:0005657">
    <property type="term" value="C:replication fork"/>
    <property type="evidence" value="ECO:0007669"/>
    <property type="project" value="UniProtKB-ARBA"/>
</dbReference>
<comment type="subcellular location">
    <subcellularLocation>
        <location evidence="2">Mitochondrion</location>
    </subcellularLocation>
    <subcellularLocation>
        <location evidence="1">Nucleus</location>
    </subcellularLocation>
</comment>
<evidence type="ECO:0000256" key="2">
    <source>
        <dbReference type="ARBA" id="ARBA00004173"/>
    </source>
</evidence>
<dbReference type="GO" id="GO:0003887">
    <property type="term" value="F:DNA-directed DNA polymerase activity"/>
    <property type="evidence" value="ECO:0007669"/>
    <property type="project" value="TreeGrafter"/>
</dbReference>
<organism evidence="17 18">
    <name type="scientific">Ophiocordyceps sinensis (strain Co18 / CGMCC 3.14243)</name>
    <name type="common">Yarsagumba caterpillar fungus</name>
    <name type="synonym">Hirsutella sinensis</name>
    <dbReference type="NCBI Taxonomy" id="911162"/>
    <lineage>
        <taxon>Eukaryota</taxon>
        <taxon>Fungi</taxon>
        <taxon>Dikarya</taxon>
        <taxon>Ascomycota</taxon>
        <taxon>Pezizomycotina</taxon>
        <taxon>Sordariomycetes</taxon>
        <taxon>Hypocreomycetidae</taxon>
        <taxon>Hypocreales</taxon>
        <taxon>Ophiocordycipitaceae</taxon>
        <taxon>Ophiocordyceps</taxon>
    </lineage>
</organism>
<dbReference type="GO" id="GO:0005739">
    <property type="term" value="C:mitochondrion"/>
    <property type="evidence" value="ECO:0007669"/>
    <property type="project" value="UniProtKB-SubCell"/>
</dbReference>
<dbReference type="Pfam" id="PF00817">
    <property type="entry name" value="IMS"/>
    <property type="match status" value="1"/>
</dbReference>
<dbReference type="InterPro" id="IPR052230">
    <property type="entry name" value="DNA_polymerase_eta"/>
</dbReference>
<evidence type="ECO:0000259" key="15">
    <source>
        <dbReference type="PROSITE" id="PS50173"/>
    </source>
</evidence>
<dbReference type="GO" id="GO:0035861">
    <property type="term" value="C:site of double-strand break"/>
    <property type="evidence" value="ECO:0007669"/>
    <property type="project" value="TreeGrafter"/>
</dbReference>
<keyword evidence="10" id="KW-0539">Nucleus</keyword>
<dbReference type="Proteomes" id="UP000019374">
    <property type="component" value="Unassembled WGS sequence"/>
</dbReference>
<name>T5ABJ2_OPHSC</name>
<keyword evidence="7" id="KW-0862">Zinc</keyword>
<dbReference type="GO" id="GO:0070987">
    <property type="term" value="P:error-free translesion synthesis"/>
    <property type="evidence" value="ECO:0007669"/>
    <property type="project" value="UniProtKB-ARBA"/>
</dbReference>
<dbReference type="InterPro" id="IPR043128">
    <property type="entry name" value="Rev_trsase/Diguanyl_cyclase"/>
</dbReference>
<evidence type="ECO:0000256" key="8">
    <source>
        <dbReference type="ARBA" id="ARBA00023128"/>
    </source>
</evidence>
<dbReference type="PROSITE" id="PS50173">
    <property type="entry name" value="UMUC"/>
    <property type="match status" value="1"/>
</dbReference>
<dbReference type="HOGENOM" id="CLU_012348_7_1_1"/>
<dbReference type="FunFam" id="1.10.150.20:FF:000014">
    <property type="entry name" value="Polymerase (DNA directed), eta"/>
    <property type="match status" value="1"/>
</dbReference>
<feature type="compositionally biased region" description="Basic and acidic residues" evidence="13">
    <location>
        <begin position="648"/>
        <end position="660"/>
    </location>
</feature>
<dbReference type="GO" id="GO:0009314">
    <property type="term" value="P:response to radiation"/>
    <property type="evidence" value="ECO:0007669"/>
    <property type="project" value="TreeGrafter"/>
</dbReference>
<feature type="domain" description="C2H2-type" evidence="14">
    <location>
        <begin position="586"/>
        <end position="613"/>
    </location>
</feature>
<evidence type="ECO:0000313" key="18">
    <source>
        <dbReference type="Proteomes" id="UP000019374"/>
    </source>
</evidence>
<dbReference type="PANTHER" id="PTHR45873:SF1">
    <property type="entry name" value="DNA POLYMERASE ETA"/>
    <property type="match status" value="1"/>
</dbReference>
<dbReference type="GO" id="GO:0042276">
    <property type="term" value="P:error-prone translesion synthesis"/>
    <property type="evidence" value="ECO:0007669"/>
    <property type="project" value="TreeGrafter"/>
</dbReference>
<dbReference type="Gene3D" id="3.30.70.270">
    <property type="match status" value="1"/>
</dbReference>
<keyword evidence="4" id="KW-0479">Metal-binding</keyword>
<reference evidence="17 18" key="1">
    <citation type="journal article" date="2013" name="Chin. Sci. Bull.">
        <title>Genome survey uncovers the secrets of sex and lifestyle in caterpillar fungus.</title>
        <authorList>
            <person name="Hu X."/>
            <person name="Zhang Y."/>
            <person name="Xiao G."/>
            <person name="Zheng P."/>
            <person name="Xia Y."/>
            <person name="Zhang X."/>
            <person name="St Leger R.J."/>
            <person name="Liu X."/>
            <person name="Wang C."/>
        </authorList>
    </citation>
    <scope>NUCLEOTIDE SEQUENCE [LARGE SCALE GENOMIC DNA]</scope>
    <source>
        <strain evidence="18">Co18 / CGMCC 3.14243</strain>
        <tissue evidence="17">Fruit-body</tissue>
    </source>
</reference>
<dbReference type="eggNOG" id="KOG2095">
    <property type="taxonomic scope" value="Eukaryota"/>
</dbReference>
<keyword evidence="8" id="KW-0496">Mitochondrion</keyword>
<dbReference type="GO" id="GO:0007064">
    <property type="term" value="P:mitotic sister chromatid cohesion"/>
    <property type="evidence" value="ECO:0007669"/>
    <property type="project" value="UniProtKB-ARBA"/>
</dbReference>
<evidence type="ECO:0000313" key="17">
    <source>
        <dbReference type="EMBL" id="EQK99785.1"/>
    </source>
</evidence>
<dbReference type="Gene3D" id="3.40.1170.60">
    <property type="match status" value="1"/>
</dbReference>
<dbReference type="InterPro" id="IPR036775">
    <property type="entry name" value="DNA_pol_Y-fam_lit_finger_sf"/>
</dbReference>
<dbReference type="GO" id="GO:0006281">
    <property type="term" value="P:DNA repair"/>
    <property type="evidence" value="ECO:0007669"/>
    <property type="project" value="UniProtKB-KW"/>
</dbReference>
<feature type="domain" description="UBZ3-type" evidence="16">
    <location>
        <begin position="581"/>
        <end position="616"/>
    </location>
</feature>
<keyword evidence="5" id="KW-0227">DNA damage</keyword>
<keyword evidence="6 12" id="KW-0863">Zinc-finger</keyword>
<dbReference type="PROSITE" id="PS50157">
    <property type="entry name" value="ZINC_FINGER_C2H2_2"/>
    <property type="match status" value="1"/>
</dbReference>
<accession>T5ABJ2</accession>
<dbReference type="Pfam" id="PF11799">
    <property type="entry name" value="IMS_C"/>
    <property type="match status" value="1"/>
</dbReference>
<evidence type="ECO:0000256" key="10">
    <source>
        <dbReference type="ARBA" id="ARBA00023242"/>
    </source>
</evidence>
<evidence type="ECO:0000256" key="13">
    <source>
        <dbReference type="SAM" id="MobiDB-lite"/>
    </source>
</evidence>
<evidence type="ECO:0000259" key="16">
    <source>
        <dbReference type="PROSITE" id="PS51907"/>
    </source>
</evidence>
<feature type="region of interest" description="Disordered" evidence="13">
    <location>
        <begin position="491"/>
        <end position="543"/>
    </location>
</feature>
<evidence type="ECO:0000256" key="6">
    <source>
        <dbReference type="ARBA" id="ARBA00022771"/>
    </source>
</evidence>
<evidence type="ECO:0000256" key="11">
    <source>
        <dbReference type="ARBA" id="ARBA00044975"/>
    </source>
</evidence>
<dbReference type="Pfam" id="PF21704">
    <property type="entry name" value="POLH-Rev1_HhH"/>
    <property type="match status" value="1"/>
</dbReference>
<dbReference type="InterPro" id="IPR017961">
    <property type="entry name" value="DNA_pol_Y-fam_little_finger"/>
</dbReference>
<evidence type="ECO:0000259" key="14">
    <source>
        <dbReference type="PROSITE" id="PS50157"/>
    </source>
</evidence>
<evidence type="ECO:0000256" key="7">
    <source>
        <dbReference type="ARBA" id="ARBA00022833"/>
    </source>
</evidence>
<evidence type="ECO:0000256" key="4">
    <source>
        <dbReference type="ARBA" id="ARBA00022723"/>
    </source>
</evidence>